<reference evidence="1 2" key="2">
    <citation type="journal article" date="2019" name="G3 (Bethesda)">
        <title>Hybrid Assembly of the Genome of the Entomopathogenic Nematode Steinernema carpocapsae Identifies the X-Chromosome.</title>
        <authorList>
            <person name="Serra L."/>
            <person name="Macchietto M."/>
            <person name="Macias-Munoz A."/>
            <person name="McGill C.J."/>
            <person name="Rodriguez I.M."/>
            <person name="Rodriguez B."/>
            <person name="Murad R."/>
            <person name="Mortazavi A."/>
        </authorList>
    </citation>
    <scope>NUCLEOTIDE SEQUENCE [LARGE SCALE GENOMIC DNA]</scope>
    <source>
        <strain evidence="1 2">ALL</strain>
    </source>
</reference>
<organism evidence="1 2">
    <name type="scientific">Steinernema carpocapsae</name>
    <name type="common">Entomopathogenic nematode</name>
    <dbReference type="NCBI Taxonomy" id="34508"/>
    <lineage>
        <taxon>Eukaryota</taxon>
        <taxon>Metazoa</taxon>
        <taxon>Ecdysozoa</taxon>
        <taxon>Nematoda</taxon>
        <taxon>Chromadorea</taxon>
        <taxon>Rhabditida</taxon>
        <taxon>Tylenchina</taxon>
        <taxon>Panagrolaimomorpha</taxon>
        <taxon>Strongyloidoidea</taxon>
        <taxon>Steinernematidae</taxon>
        <taxon>Steinernema</taxon>
    </lineage>
</organism>
<gene>
    <name evidence="1" type="ORF">L596_011286</name>
</gene>
<reference evidence="1 2" key="1">
    <citation type="journal article" date="2015" name="Genome Biol.">
        <title>Comparative genomics of Steinernema reveals deeply conserved gene regulatory networks.</title>
        <authorList>
            <person name="Dillman A.R."/>
            <person name="Macchietto M."/>
            <person name="Porter C.F."/>
            <person name="Rogers A."/>
            <person name="Williams B."/>
            <person name="Antoshechkin I."/>
            <person name="Lee M.M."/>
            <person name="Goodwin Z."/>
            <person name="Lu X."/>
            <person name="Lewis E.E."/>
            <person name="Goodrich-Blair H."/>
            <person name="Stock S.P."/>
            <person name="Adams B.J."/>
            <person name="Sternberg P.W."/>
            <person name="Mortazavi A."/>
        </authorList>
    </citation>
    <scope>NUCLEOTIDE SEQUENCE [LARGE SCALE GENOMIC DNA]</scope>
    <source>
        <strain evidence="1 2">ALL</strain>
    </source>
</reference>
<keyword evidence="2" id="KW-1185">Reference proteome</keyword>
<dbReference type="EMBL" id="AZBU02000003">
    <property type="protein sequence ID" value="TKR86763.1"/>
    <property type="molecule type" value="Genomic_DNA"/>
</dbReference>
<evidence type="ECO:0000313" key="1">
    <source>
        <dbReference type="EMBL" id="TKR86763.1"/>
    </source>
</evidence>
<dbReference type="Proteomes" id="UP000298663">
    <property type="component" value="Unassembled WGS sequence"/>
</dbReference>
<name>A0A4U5NUD0_STECR</name>
<dbReference type="AlphaFoldDB" id="A0A4U5NUD0"/>
<proteinExistence type="predicted"/>
<sequence length="133" mass="15018">MAASSAVYESEEFGPEKFPEIEEILDLLEMIPYTDEDLANLNDEKTVDVFAQFPEQMLGKFLSTRTILVLYNTILKESTLEQIANRIEEIALNRKTLDPIVYPEQLDSTETGEDLQQPTSEVVGSALRCLSDL</sequence>
<protein>
    <submittedName>
        <fullName evidence="1">Uncharacterized protein</fullName>
    </submittedName>
</protein>
<accession>A0A4U5NUD0</accession>
<evidence type="ECO:0000313" key="2">
    <source>
        <dbReference type="Proteomes" id="UP000298663"/>
    </source>
</evidence>
<comment type="caution">
    <text evidence="1">The sequence shown here is derived from an EMBL/GenBank/DDBJ whole genome shotgun (WGS) entry which is preliminary data.</text>
</comment>